<comment type="caution">
    <text evidence="5">The sequence shown here is derived from an EMBL/GenBank/DDBJ whole genome shotgun (WGS) entry which is preliminary data.</text>
</comment>
<dbReference type="CDD" id="cd07377">
    <property type="entry name" value="WHTH_GntR"/>
    <property type="match status" value="1"/>
</dbReference>
<dbReference type="InterPro" id="IPR000524">
    <property type="entry name" value="Tscrpt_reg_HTH_GntR"/>
</dbReference>
<dbReference type="SMART" id="SM00895">
    <property type="entry name" value="FCD"/>
    <property type="match status" value="1"/>
</dbReference>
<dbReference type="PANTHER" id="PTHR43537:SF5">
    <property type="entry name" value="UXU OPERON TRANSCRIPTIONAL REGULATOR"/>
    <property type="match status" value="1"/>
</dbReference>
<evidence type="ECO:0000259" key="4">
    <source>
        <dbReference type="PROSITE" id="PS50949"/>
    </source>
</evidence>
<dbReference type="PROSITE" id="PS50949">
    <property type="entry name" value="HTH_GNTR"/>
    <property type="match status" value="1"/>
</dbReference>
<evidence type="ECO:0000256" key="3">
    <source>
        <dbReference type="ARBA" id="ARBA00023163"/>
    </source>
</evidence>
<dbReference type="GO" id="GO:0003677">
    <property type="term" value="F:DNA binding"/>
    <property type="evidence" value="ECO:0007669"/>
    <property type="project" value="UniProtKB-KW"/>
</dbReference>
<evidence type="ECO:0000313" key="5">
    <source>
        <dbReference type="EMBL" id="KAF1026632.1"/>
    </source>
</evidence>
<dbReference type="SUPFAM" id="SSF46785">
    <property type="entry name" value="Winged helix' DNA-binding domain"/>
    <property type="match status" value="1"/>
</dbReference>
<accession>A0A833U003</accession>
<keyword evidence="3" id="KW-0804">Transcription</keyword>
<dbReference type="PRINTS" id="PR00035">
    <property type="entry name" value="HTHGNTR"/>
</dbReference>
<keyword evidence="1" id="KW-0805">Transcription regulation</keyword>
<feature type="domain" description="HTH gntR-type" evidence="4">
    <location>
        <begin position="4"/>
        <end position="72"/>
    </location>
</feature>
<dbReference type="EMBL" id="WNDP01000020">
    <property type="protein sequence ID" value="KAF1026632.1"/>
    <property type="molecule type" value="Genomic_DNA"/>
</dbReference>
<dbReference type="InterPro" id="IPR008920">
    <property type="entry name" value="TF_FadR/GntR_C"/>
</dbReference>
<sequence>MTQTRLYQNIFNKIQDDIKNGIYQLGSKLSPERDLAQQLGVSRTSVREAIIALEVNGIVEVKLGSGVYVIKDQQDQQLEQTGFNTNIHPLLIPHLKDDAAVTPFEVLEARLQIEPYLAELAAKHRTDEQLEEIKEAFFMNVRDNLEHSSEHIGDRLFHIRIAEASQNSAFSFFLKYLLGKQYTELFSRMRSLYTPEDMPLRSQHEHQEIMAAIQSQDGAAAHKAMQKHLQNVINIFSRKV</sequence>
<evidence type="ECO:0000256" key="1">
    <source>
        <dbReference type="ARBA" id="ARBA00023015"/>
    </source>
</evidence>
<gene>
    <name evidence="5" type="primary">lutR</name>
    <name evidence="5" type="ORF">GAK29_01152</name>
</gene>
<dbReference type="Pfam" id="PF00392">
    <property type="entry name" value="GntR"/>
    <property type="match status" value="1"/>
</dbReference>
<dbReference type="Pfam" id="PF07729">
    <property type="entry name" value="FCD"/>
    <property type="match status" value="1"/>
</dbReference>
<dbReference type="Gene3D" id="1.20.120.530">
    <property type="entry name" value="GntR ligand-binding domain-like"/>
    <property type="match status" value="1"/>
</dbReference>
<dbReference type="Gene3D" id="1.10.10.10">
    <property type="entry name" value="Winged helix-like DNA-binding domain superfamily/Winged helix DNA-binding domain"/>
    <property type="match status" value="1"/>
</dbReference>
<proteinExistence type="predicted"/>
<name>A0A833U003_ACIBZ</name>
<dbReference type="InterPro" id="IPR011711">
    <property type="entry name" value="GntR_C"/>
</dbReference>
<dbReference type="GO" id="GO:0003700">
    <property type="term" value="F:DNA-binding transcription factor activity"/>
    <property type="evidence" value="ECO:0007669"/>
    <property type="project" value="InterPro"/>
</dbReference>
<dbReference type="SMART" id="SM00345">
    <property type="entry name" value="HTH_GNTR"/>
    <property type="match status" value="1"/>
</dbReference>
<dbReference type="SUPFAM" id="SSF48008">
    <property type="entry name" value="GntR ligand-binding domain-like"/>
    <property type="match status" value="1"/>
</dbReference>
<dbReference type="Proteomes" id="UP000490535">
    <property type="component" value="Unassembled WGS sequence"/>
</dbReference>
<dbReference type="AlphaFoldDB" id="A0A833U003"/>
<dbReference type="PANTHER" id="PTHR43537">
    <property type="entry name" value="TRANSCRIPTIONAL REGULATOR, GNTR FAMILY"/>
    <property type="match status" value="1"/>
</dbReference>
<evidence type="ECO:0000313" key="6">
    <source>
        <dbReference type="Proteomes" id="UP000490535"/>
    </source>
</evidence>
<evidence type="ECO:0000256" key="2">
    <source>
        <dbReference type="ARBA" id="ARBA00023125"/>
    </source>
</evidence>
<dbReference type="InterPro" id="IPR036390">
    <property type="entry name" value="WH_DNA-bd_sf"/>
</dbReference>
<dbReference type="InterPro" id="IPR036388">
    <property type="entry name" value="WH-like_DNA-bd_sf"/>
</dbReference>
<protein>
    <submittedName>
        <fullName evidence="5">HTH-type transcriptional regulator LutR</fullName>
    </submittedName>
</protein>
<reference evidence="6" key="1">
    <citation type="journal article" date="2020" name="MBio">
        <title>Horizontal gene transfer to a defensive symbiont with a reduced genome amongst a multipartite beetle microbiome.</title>
        <authorList>
            <person name="Waterworth S.C."/>
            <person name="Florez L.V."/>
            <person name="Rees E.R."/>
            <person name="Hertweck C."/>
            <person name="Kaltenpoth M."/>
            <person name="Kwan J.C."/>
        </authorList>
    </citation>
    <scope>NUCLEOTIDE SEQUENCE [LARGE SCALE GENOMIC DNA]</scope>
</reference>
<keyword evidence="2" id="KW-0238">DNA-binding</keyword>
<organism evidence="5 6">
    <name type="scientific">Acinetobacter bereziniae</name>
    <name type="common">Acinetobacter genomosp. 10</name>
    <dbReference type="NCBI Taxonomy" id="106648"/>
    <lineage>
        <taxon>Bacteria</taxon>
        <taxon>Pseudomonadati</taxon>
        <taxon>Pseudomonadota</taxon>
        <taxon>Gammaproteobacteria</taxon>
        <taxon>Moraxellales</taxon>
        <taxon>Moraxellaceae</taxon>
        <taxon>Acinetobacter</taxon>
    </lineage>
</organism>